<comment type="caution">
    <text evidence="3">The sequence shown here is derived from an EMBL/GenBank/DDBJ whole genome shotgun (WGS) entry which is preliminary data.</text>
</comment>
<organism evidence="3 4">
    <name type="scientific">Serinibacter arcticus</name>
    <dbReference type="NCBI Taxonomy" id="1655435"/>
    <lineage>
        <taxon>Bacteria</taxon>
        <taxon>Bacillati</taxon>
        <taxon>Actinomycetota</taxon>
        <taxon>Actinomycetes</taxon>
        <taxon>Micrococcales</taxon>
        <taxon>Beutenbergiaceae</taxon>
        <taxon>Serinibacter</taxon>
    </lineage>
</organism>
<feature type="domain" description="NAD-dependent epimerase/dehydratase" evidence="1">
    <location>
        <begin position="8"/>
        <end position="232"/>
    </location>
</feature>
<evidence type="ECO:0000259" key="1">
    <source>
        <dbReference type="Pfam" id="PF01370"/>
    </source>
</evidence>
<gene>
    <name evidence="3" type="ORF">C8046_03765</name>
</gene>
<dbReference type="RefSeq" id="WP_109228315.1">
    <property type="nucleotide sequence ID" value="NZ_PYHR01000002.1"/>
</dbReference>
<evidence type="ECO:0000313" key="3">
    <source>
        <dbReference type="EMBL" id="PWD49931.1"/>
    </source>
</evidence>
<feature type="domain" description="DUF1731" evidence="2">
    <location>
        <begin position="269"/>
        <end position="317"/>
    </location>
</feature>
<dbReference type="InterPro" id="IPR036291">
    <property type="entry name" value="NAD(P)-bd_dom_sf"/>
</dbReference>
<dbReference type="EMBL" id="PYHR01000002">
    <property type="protein sequence ID" value="PWD49931.1"/>
    <property type="molecule type" value="Genomic_DNA"/>
</dbReference>
<dbReference type="Gene3D" id="3.40.50.720">
    <property type="entry name" value="NAD(P)-binding Rossmann-like Domain"/>
    <property type="match status" value="1"/>
</dbReference>
<dbReference type="SUPFAM" id="SSF51735">
    <property type="entry name" value="NAD(P)-binding Rossmann-fold domains"/>
    <property type="match status" value="1"/>
</dbReference>
<dbReference type="InterPro" id="IPR013549">
    <property type="entry name" value="DUF1731"/>
</dbReference>
<proteinExistence type="predicted"/>
<reference evidence="3 4" key="1">
    <citation type="submission" date="2018-03" db="EMBL/GenBank/DDBJ databases">
        <title>Genome assembly of novel Miniimonas species PCH200.</title>
        <authorList>
            <person name="Thakur V."/>
            <person name="Kumar V."/>
            <person name="Singh D."/>
        </authorList>
    </citation>
    <scope>NUCLEOTIDE SEQUENCE [LARGE SCALE GENOMIC DNA]</scope>
    <source>
        <strain evidence="3 4">PCH200</strain>
    </source>
</reference>
<protein>
    <submittedName>
        <fullName evidence="3">NAD-dependent epimerase</fullName>
    </submittedName>
</protein>
<dbReference type="Pfam" id="PF01370">
    <property type="entry name" value="Epimerase"/>
    <property type="match status" value="1"/>
</dbReference>
<dbReference type="Pfam" id="PF08338">
    <property type="entry name" value="DUF1731"/>
    <property type="match status" value="1"/>
</dbReference>
<keyword evidence="4" id="KW-1185">Reference proteome</keyword>
<accession>A0A2U1ZSJ7</accession>
<dbReference type="OrthoDB" id="9801773at2"/>
<sequence length="327" mass="35217">MTAPLGRVVIGGASGFIGQHLVRRYRRAGREVVTVGRSGADVSWDDDAGIARAVDGAAIVVGLAGKSVGCRYNAANRAEIFRSRLETTAALSRAIAAAAVPPPVWVNSSTATIYRHAEDRPQTESDGELGEGFSVAVAKAWEEALDADDLPGTRRVALRAAIVLGRGGALGPIRGLARTGLGGSNWDGRWPITRARRAAGTAHEFRARRGTQRFSWIHVEDLARVIDLIETTPSLEGPVNASTPNPEDNRTFMALVRRSLGVRIGPPLPRWVLEIGAMMIRTETELVLKSRWVLPEKLVAAGFTFDHPTLEGALRDVLAPRQPQPPR</sequence>
<dbReference type="InterPro" id="IPR001509">
    <property type="entry name" value="Epimerase_deHydtase"/>
</dbReference>
<dbReference type="AlphaFoldDB" id="A0A2U1ZSJ7"/>
<dbReference type="Proteomes" id="UP000245166">
    <property type="component" value="Unassembled WGS sequence"/>
</dbReference>
<dbReference type="PANTHER" id="PTHR11092">
    <property type="entry name" value="SUGAR NUCLEOTIDE EPIMERASE RELATED"/>
    <property type="match status" value="1"/>
</dbReference>
<name>A0A2U1ZSJ7_9MICO</name>
<evidence type="ECO:0000313" key="4">
    <source>
        <dbReference type="Proteomes" id="UP000245166"/>
    </source>
</evidence>
<evidence type="ECO:0000259" key="2">
    <source>
        <dbReference type="Pfam" id="PF08338"/>
    </source>
</evidence>
<dbReference type="PANTHER" id="PTHR11092:SF0">
    <property type="entry name" value="EPIMERASE FAMILY PROTEIN SDR39U1"/>
    <property type="match status" value="1"/>
</dbReference>